<keyword evidence="2" id="KW-1185">Reference proteome</keyword>
<proteinExistence type="predicted"/>
<gene>
    <name evidence="1" type="ORF">KQI42_15845</name>
</gene>
<organism evidence="1 2">
    <name type="scientific">Tissierella simiarum</name>
    <dbReference type="NCBI Taxonomy" id="2841534"/>
    <lineage>
        <taxon>Bacteria</taxon>
        <taxon>Bacillati</taxon>
        <taxon>Bacillota</taxon>
        <taxon>Tissierellia</taxon>
        <taxon>Tissierellales</taxon>
        <taxon>Tissierellaceae</taxon>
        <taxon>Tissierella</taxon>
    </lineage>
</organism>
<comment type="caution">
    <text evidence="1">The sequence shown here is derived from an EMBL/GenBank/DDBJ whole genome shotgun (WGS) entry which is preliminary data.</text>
</comment>
<accession>A0ABS6E981</accession>
<evidence type="ECO:0000313" key="2">
    <source>
        <dbReference type="Proteomes" id="UP000749471"/>
    </source>
</evidence>
<evidence type="ECO:0000313" key="1">
    <source>
        <dbReference type="EMBL" id="MBU5439488.1"/>
    </source>
</evidence>
<sequence>MLYTVLDNFIETGTYEGTPGSDQRGDFILFPIELQGIITAGVLLKTPDTTIQIKEDDYEKENGIISKLKVYY</sequence>
<reference evidence="1 2" key="1">
    <citation type="submission" date="2021-06" db="EMBL/GenBank/DDBJ databases">
        <authorList>
            <person name="Sun Q."/>
            <person name="Li D."/>
        </authorList>
    </citation>
    <scope>NUCLEOTIDE SEQUENCE [LARGE SCALE GENOMIC DNA]</scope>
    <source>
        <strain evidence="1 2">MSJ-40</strain>
    </source>
</reference>
<name>A0ABS6E981_9FIRM</name>
<dbReference type="Proteomes" id="UP000749471">
    <property type="component" value="Unassembled WGS sequence"/>
</dbReference>
<dbReference type="EMBL" id="JAHLPM010000015">
    <property type="protein sequence ID" value="MBU5439488.1"/>
    <property type="molecule type" value="Genomic_DNA"/>
</dbReference>
<dbReference type="RefSeq" id="WP_216521195.1">
    <property type="nucleotide sequence ID" value="NZ_JAHLPM010000015.1"/>
</dbReference>
<protein>
    <submittedName>
        <fullName evidence="1">Uncharacterized protein</fullName>
    </submittedName>
</protein>